<dbReference type="Proteomes" id="UP001597283">
    <property type="component" value="Unassembled WGS sequence"/>
</dbReference>
<protein>
    <submittedName>
        <fullName evidence="7">Energy transducer TonB</fullName>
    </submittedName>
</protein>
<keyword evidence="4" id="KW-0472">Membrane</keyword>
<evidence type="ECO:0000313" key="8">
    <source>
        <dbReference type="Proteomes" id="UP001597283"/>
    </source>
</evidence>
<keyword evidence="8" id="KW-1185">Reference proteome</keyword>
<organism evidence="7 8">
    <name type="scientific">Sphingomonas floccifaciens</name>
    <dbReference type="NCBI Taxonomy" id="1844115"/>
    <lineage>
        <taxon>Bacteria</taxon>
        <taxon>Pseudomonadati</taxon>
        <taxon>Pseudomonadota</taxon>
        <taxon>Alphaproteobacteria</taxon>
        <taxon>Sphingomonadales</taxon>
        <taxon>Sphingomonadaceae</taxon>
        <taxon>Sphingomonas</taxon>
    </lineage>
</organism>
<dbReference type="NCBIfam" id="TIGR01352">
    <property type="entry name" value="tonB_Cterm"/>
    <property type="match status" value="1"/>
</dbReference>
<keyword evidence="2" id="KW-0812">Transmembrane</keyword>
<evidence type="ECO:0000256" key="3">
    <source>
        <dbReference type="ARBA" id="ARBA00022989"/>
    </source>
</evidence>
<feature type="region of interest" description="Disordered" evidence="5">
    <location>
        <begin position="225"/>
        <end position="257"/>
    </location>
</feature>
<name>A0ABW4NJ57_9SPHN</name>
<evidence type="ECO:0000256" key="5">
    <source>
        <dbReference type="SAM" id="MobiDB-lite"/>
    </source>
</evidence>
<evidence type="ECO:0000256" key="4">
    <source>
        <dbReference type="ARBA" id="ARBA00023136"/>
    </source>
</evidence>
<sequence length="371" mass="39945">MPILPLFVAVSTIAQAPSGAPPKVLFDFTPGPVTCEEGSPVAIAIERPVPAAGALTVSRPIADYVFTFRIDGAGRVGGIALQPREVPNLYLPATDLQPALAASRFAAGAPKSQCTIRYRVAAYPVAEAPVAIAQRFFVLPHDRVYFERDVTLRARDLGGNCYAGKAPTMLLRGFPDLDSIPQPSGALSATVAAFDIDRSGKPIRIRTITSDGNLMLDEAMRRAVAKSRYKPGDPRTGCSVPYFRRQPNPLTAPQIPPRDTFPASGEGCPAEDSRWAFLPTLTFPEPFRRRGVEGWAVVRYDYAPWGQVQNVTVLASEPAAAFGDQARQIIGNARRTASPRGATGCIERVRFKMGKLGEMPDPAPPVPPPPF</sequence>
<dbReference type="PROSITE" id="PS52015">
    <property type="entry name" value="TONB_CTD"/>
    <property type="match status" value="1"/>
</dbReference>
<evidence type="ECO:0000313" key="7">
    <source>
        <dbReference type="EMBL" id="MFD1788660.1"/>
    </source>
</evidence>
<evidence type="ECO:0000256" key="1">
    <source>
        <dbReference type="ARBA" id="ARBA00004167"/>
    </source>
</evidence>
<comment type="caution">
    <text evidence="7">The sequence shown here is derived from an EMBL/GenBank/DDBJ whole genome shotgun (WGS) entry which is preliminary data.</text>
</comment>
<keyword evidence="3" id="KW-1133">Transmembrane helix</keyword>
<reference evidence="8" key="1">
    <citation type="journal article" date="2019" name="Int. J. Syst. Evol. Microbiol.">
        <title>The Global Catalogue of Microorganisms (GCM) 10K type strain sequencing project: providing services to taxonomists for standard genome sequencing and annotation.</title>
        <authorList>
            <consortium name="The Broad Institute Genomics Platform"/>
            <consortium name="The Broad Institute Genome Sequencing Center for Infectious Disease"/>
            <person name="Wu L."/>
            <person name="Ma J."/>
        </authorList>
    </citation>
    <scope>NUCLEOTIDE SEQUENCE [LARGE SCALE GENOMIC DNA]</scope>
    <source>
        <strain evidence="8">Q85</strain>
    </source>
</reference>
<dbReference type="RefSeq" id="WP_380941048.1">
    <property type="nucleotide sequence ID" value="NZ_JBHUFC010000006.1"/>
</dbReference>
<feature type="domain" description="TonB C-terminal" evidence="6">
    <location>
        <begin position="268"/>
        <end position="360"/>
    </location>
</feature>
<dbReference type="Gene3D" id="3.30.2420.10">
    <property type="entry name" value="TonB"/>
    <property type="match status" value="2"/>
</dbReference>
<dbReference type="InterPro" id="IPR006260">
    <property type="entry name" value="TonB/TolA_C"/>
</dbReference>
<dbReference type="Pfam" id="PF03544">
    <property type="entry name" value="TonB_C"/>
    <property type="match status" value="1"/>
</dbReference>
<comment type="subcellular location">
    <subcellularLocation>
        <location evidence="1">Membrane</location>
        <topology evidence="1">Single-pass membrane protein</topology>
    </subcellularLocation>
</comment>
<dbReference type="InterPro" id="IPR037682">
    <property type="entry name" value="TonB_C"/>
</dbReference>
<proteinExistence type="predicted"/>
<gene>
    <name evidence="7" type="ORF">ACFSC3_13905</name>
</gene>
<evidence type="ECO:0000259" key="6">
    <source>
        <dbReference type="PROSITE" id="PS52015"/>
    </source>
</evidence>
<dbReference type="EMBL" id="JBHUFC010000006">
    <property type="protein sequence ID" value="MFD1788660.1"/>
    <property type="molecule type" value="Genomic_DNA"/>
</dbReference>
<evidence type="ECO:0000256" key="2">
    <source>
        <dbReference type="ARBA" id="ARBA00022692"/>
    </source>
</evidence>
<dbReference type="SUPFAM" id="SSF74653">
    <property type="entry name" value="TolA/TonB C-terminal domain"/>
    <property type="match status" value="2"/>
</dbReference>
<accession>A0ABW4NJ57</accession>